<dbReference type="PANTHER" id="PTHR21275:SF1">
    <property type="entry name" value="RWD DOMAIN-CONTAINING PROTEIN 4"/>
    <property type="match status" value="1"/>
</dbReference>
<dbReference type="InterPro" id="IPR016135">
    <property type="entry name" value="UBQ-conjugating_enzyme/RWD"/>
</dbReference>
<dbReference type="PROSITE" id="PS50908">
    <property type="entry name" value="RWD"/>
    <property type="match status" value="1"/>
</dbReference>
<gene>
    <name evidence="3" type="ORF">CSSPTR1EN2_LOCUS15841</name>
</gene>
<organism evidence="3 4">
    <name type="scientific">Sphagnum troendelagicum</name>
    <dbReference type="NCBI Taxonomy" id="128251"/>
    <lineage>
        <taxon>Eukaryota</taxon>
        <taxon>Viridiplantae</taxon>
        <taxon>Streptophyta</taxon>
        <taxon>Embryophyta</taxon>
        <taxon>Bryophyta</taxon>
        <taxon>Sphagnophytina</taxon>
        <taxon>Sphagnopsida</taxon>
        <taxon>Sphagnales</taxon>
        <taxon>Sphagnaceae</taxon>
        <taxon>Sphagnum</taxon>
    </lineage>
</organism>
<feature type="region of interest" description="Disordered" evidence="1">
    <location>
        <begin position="119"/>
        <end position="176"/>
    </location>
</feature>
<keyword evidence="4" id="KW-1185">Reference proteome</keyword>
<dbReference type="EMBL" id="OZ019895">
    <property type="protein sequence ID" value="CAK9221208.1"/>
    <property type="molecule type" value="Genomic_DNA"/>
</dbReference>
<proteinExistence type="predicted"/>
<dbReference type="SMART" id="SM00591">
    <property type="entry name" value="RWD"/>
    <property type="match status" value="1"/>
</dbReference>
<dbReference type="SUPFAM" id="SSF54495">
    <property type="entry name" value="UBC-like"/>
    <property type="match status" value="1"/>
</dbReference>
<dbReference type="CDD" id="cd23823">
    <property type="entry name" value="RWD_GCN2"/>
    <property type="match status" value="1"/>
</dbReference>
<reference evidence="3" key="1">
    <citation type="submission" date="2024-02" db="EMBL/GenBank/DDBJ databases">
        <authorList>
            <consortium name="ELIXIR-Norway"/>
            <consortium name="Elixir Norway"/>
        </authorList>
    </citation>
    <scope>NUCLEOTIDE SEQUENCE</scope>
</reference>
<feature type="compositionally biased region" description="Basic and acidic residues" evidence="1">
    <location>
        <begin position="144"/>
        <end position="155"/>
    </location>
</feature>
<dbReference type="Pfam" id="PF05773">
    <property type="entry name" value="RWD"/>
    <property type="match status" value="1"/>
</dbReference>
<dbReference type="InterPro" id="IPR042770">
    <property type="entry name" value="RWDD4"/>
</dbReference>
<dbReference type="Proteomes" id="UP001497512">
    <property type="component" value="Chromosome 3"/>
</dbReference>
<accession>A0ABP0UH89</accession>
<sequence length="196" mass="21990">MEEVIEEELMALESIFYDSYSKLSDNRFRIRVDPDVEDEGGGGDLPPPLFLEVLLPEGYPETLPQFDVSNINNRKYPESVKSAIVEGLLQQAGQQRGESMCYNLVEWLKEQLLSFYALKPPPTPQDSDSEDLGHGDAQPGSGAMKKETNAKDKLTKAQKRRHFDKYGAGSEKPRGWDWVPILSHLGQVPHVTSSVQ</sequence>
<evidence type="ECO:0000313" key="4">
    <source>
        <dbReference type="Proteomes" id="UP001497512"/>
    </source>
</evidence>
<dbReference type="Gene3D" id="3.10.110.10">
    <property type="entry name" value="Ubiquitin Conjugating Enzyme"/>
    <property type="match status" value="1"/>
</dbReference>
<evidence type="ECO:0000313" key="3">
    <source>
        <dbReference type="EMBL" id="CAK9221208.1"/>
    </source>
</evidence>
<name>A0ABP0UH89_9BRYO</name>
<protein>
    <recommendedName>
        <fullName evidence="2">RWD domain-containing protein</fullName>
    </recommendedName>
</protein>
<dbReference type="PANTHER" id="PTHR21275">
    <property type="entry name" value="RWD DOMAIN-CONTAINING PROTEIN 4"/>
    <property type="match status" value="1"/>
</dbReference>
<dbReference type="InterPro" id="IPR006575">
    <property type="entry name" value="RWD_dom"/>
</dbReference>
<evidence type="ECO:0000256" key="1">
    <source>
        <dbReference type="SAM" id="MobiDB-lite"/>
    </source>
</evidence>
<feature type="domain" description="RWD" evidence="2">
    <location>
        <begin position="7"/>
        <end position="115"/>
    </location>
</feature>
<evidence type="ECO:0000259" key="2">
    <source>
        <dbReference type="PROSITE" id="PS50908"/>
    </source>
</evidence>